<feature type="compositionally biased region" description="Acidic residues" evidence="1">
    <location>
        <begin position="1"/>
        <end position="14"/>
    </location>
</feature>
<dbReference type="OrthoDB" id="45013at2759"/>
<reference evidence="2 3" key="1">
    <citation type="submission" date="2019-01" db="EMBL/GenBank/DDBJ databases">
        <authorList>
            <person name="Ferrante I. M."/>
        </authorList>
    </citation>
    <scope>NUCLEOTIDE SEQUENCE [LARGE SCALE GENOMIC DNA]</scope>
    <source>
        <strain evidence="2 3">B856</strain>
    </source>
</reference>
<gene>
    <name evidence="2" type="ORF">PSNMU_V1.4_AUG-EV-PASAV3_0068990</name>
</gene>
<feature type="region of interest" description="Disordered" evidence="1">
    <location>
        <begin position="1"/>
        <end position="83"/>
    </location>
</feature>
<sequence length="171" mass="18683">MADDDSDDSDEWGLEELVIPPKGEKTGGGNTGQGTDADGDADVGDDYWEVKKNTGVAAKGASKEQEDDSNGGNNNDDDKGGEPMIIVDMTLLNPDIHSKFDRNSVNQPEEASALRKAIEKDYETYAHSSDYLSEGIVVPCGSSVWRGALVRLRDERPGHYFVPIFRPKTKY</sequence>
<organism evidence="2 3">
    <name type="scientific">Pseudo-nitzschia multistriata</name>
    <dbReference type="NCBI Taxonomy" id="183589"/>
    <lineage>
        <taxon>Eukaryota</taxon>
        <taxon>Sar</taxon>
        <taxon>Stramenopiles</taxon>
        <taxon>Ochrophyta</taxon>
        <taxon>Bacillariophyta</taxon>
        <taxon>Bacillariophyceae</taxon>
        <taxon>Bacillariophycidae</taxon>
        <taxon>Bacillariales</taxon>
        <taxon>Bacillariaceae</taxon>
        <taxon>Pseudo-nitzschia</taxon>
    </lineage>
</organism>
<dbReference type="AlphaFoldDB" id="A0A448ZDA4"/>
<evidence type="ECO:0000313" key="3">
    <source>
        <dbReference type="Proteomes" id="UP000291116"/>
    </source>
</evidence>
<name>A0A448ZDA4_9STRA</name>
<accession>A0A448ZDA4</accession>
<keyword evidence="3" id="KW-1185">Reference proteome</keyword>
<dbReference type="EMBL" id="CAACVS010000252">
    <property type="protein sequence ID" value="VEU40029.1"/>
    <property type="molecule type" value="Genomic_DNA"/>
</dbReference>
<proteinExistence type="predicted"/>
<feature type="compositionally biased region" description="Acidic residues" evidence="1">
    <location>
        <begin position="37"/>
        <end position="47"/>
    </location>
</feature>
<dbReference type="Proteomes" id="UP000291116">
    <property type="component" value="Unassembled WGS sequence"/>
</dbReference>
<protein>
    <submittedName>
        <fullName evidence="2">Uncharacterized protein</fullName>
    </submittedName>
</protein>
<evidence type="ECO:0000256" key="1">
    <source>
        <dbReference type="SAM" id="MobiDB-lite"/>
    </source>
</evidence>
<evidence type="ECO:0000313" key="2">
    <source>
        <dbReference type="EMBL" id="VEU40029.1"/>
    </source>
</evidence>